<organism evidence="1 2">
    <name type="scientific">Hydrogenophaga pseudoflava</name>
    <name type="common">Pseudomonas carboxydoflava</name>
    <dbReference type="NCBI Taxonomy" id="47421"/>
    <lineage>
        <taxon>Bacteria</taxon>
        <taxon>Pseudomonadati</taxon>
        <taxon>Pseudomonadota</taxon>
        <taxon>Betaproteobacteria</taxon>
        <taxon>Burkholderiales</taxon>
        <taxon>Comamonadaceae</taxon>
        <taxon>Hydrogenophaga</taxon>
    </lineage>
</organism>
<dbReference type="RefSeq" id="WP_133156473.1">
    <property type="nucleotide sequence ID" value="NZ_CP037867.1"/>
</dbReference>
<reference evidence="1 2" key="1">
    <citation type="submission" date="2019-03" db="EMBL/GenBank/DDBJ databases">
        <authorList>
            <person name="Sebastian G."/>
            <person name="Baumann P."/>
            <person name="Ruckert C."/>
            <person name="Kalinowski J."/>
            <person name="Nebel B."/>
            <person name="Takors R."/>
            <person name="Blombach B."/>
        </authorList>
    </citation>
    <scope>NUCLEOTIDE SEQUENCE [LARGE SCALE GENOMIC DNA]</scope>
    <source>
        <strain evidence="1 2">DSM 1084</strain>
    </source>
</reference>
<accession>A0A4P6WWK1</accession>
<evidence type="ECO:0000313" key="1">
    <source>
        <dbReference type="EMBL" id="QBM27947.1"/>
    </source>
</evidence>
<protein>
    <submittedName>
        <fullName evidence="1">Uncharacterized protein</fullName>
    </submittedName>
</protein>
<proteinExistence type="predicted"/>
<gene>
    <name evidence="1" type="ORF">HPF_09630</name>
</gene>
<evidence type="ECO:0000313" key="2">
    <source>
        <dbReference type="Proteomes" id="UP000293912"/>
    </source>
</evidence>
<dbReference type="KEGG" id="hpse:HPF_09630"/>
<dbReference type="AlphaFoldDB" id="A0A4P6WWK1"/>
<name>A0A4P6WWK1_HYDPS</name>
<sequence>MARFKIVGIKRFTGRVDGNDIDSGKLFVECKLDDSRNGKDSHAKGVFTEELKLPSSELVKRLEHLPLPFLADVDTERVGNGKQSREVVLDVRPVAPVVAQPVKATA</sequence>
<dbReference type="EMBL" id="CP037867">
    <property type="protein sequence ID" value="QBM27947.1"/>
    <property type="molecule type" value="Genomic_DNA"/>
</dbReference>
<dbReference type="Proteomes" id="UP000293912">
    <property type="component" value="Chromosome"/>
</dbReference>
<keyword evidence="2" id="KW-1185">Reference proteome</keyword>